<dbReference type="AlphaFoldDB" id="A0A453NE99"/>
<proteinExistence type="predicted"/>
<reference evidence="1" key="5">
    <citation type="journal article" date="2021" name="G3 (Bethesda)">
        <title>Aegilops tauschii genome assembly Aet v5.0 features greater sequence contiguity and improved annotation.</title>
        <authorList>
            <person name="Wang L."/>
            <person name="Zhu T."/>
            <person name="Rodriguez J.C."/>
            <person name="Deal K.R."/>
            <person name="Dubcovsky J."/>
            <person name="McGuire P.E."/>
            <person name="Lux T."/>
            <person name="Spannagl M."/>
            <person name="Mayer K.F.X."/>
            <person name="Baldrich P."/>
            <person name="Meyers B.C."/>
            <person name="Huo N."/>
            <person name="Gu Y.Q."/>
            <person name="Zhou H."/>
            <person name="Devos K.M."/>
            <person name="Bennetzen J.L."/>
            <person name="Unver T."/>
            <person name="Budak H."/>
            <person name="Gulick P.J."/>
            <person name="Galiba G."/>
            <person name="Kalapos B."/>
            <person name="Nelson D.R."/>
            <person name="Li P."/>
            <person name="You F.M."/>
            <person name="Luo M.C."/>
            <person name="Dvorak J."/>
        </authorList>
    </citation>
    <scope>NUCLEOTIDE SEQUENCE [LARGE SCALE GENOMIC DNA]</scope>
    <source>
        <strain evidence="1">cv. AL8/78</strain>
    </source>
</reference>
<name>A0A453NE99_AEGTS</name>
<organism evidence="1 2">
    <name type="scientific">Aegilops tauschii subsp. strangulata</name>
    <name type="common">Goatgrass</name>
    <dbReference type="NCBI Taxonomy" id="200361"/>
    <lineage>
        <taxon>Eukaryota</taxon>
        <taxon>Viridiplantae</taxon>
        <taxon>Streptophyta</taxon>
        <taxon>Embryophyta</taxon>
        <taxon>Tracheophyta</taxon>
        <taxon>Spermatophyta</taxon>
        <taxon>Magnoliopsida</taxon>
        <taxon>Liliopsida</taxon>
        <taxon>Poales</taxon>
        <taxon>Poaceae</taxon>
        <taxon>BOP clade</taxon>
        <taxon>Pooideae</taxon>
        <taxon>Triticodae</taxon>
        <taxon>Triticeae</taxon>
        <taxon>Triticinae</taxon>
        <taxon>Aegilops</taxon>
    </lineage>
</organism>
<dbReference type="EnsemblPlants" id="AET6Gv20346700.1">
    <property type="protein sequence ID" value="AET6Gv20346700.1"/>
    <property type="gene ID" value="AET6Gv20346700"/>
</dbReference>
<reference evidence="1" key="3">
    <citation type="journal article" date="2017" name="Nature">
        <title>Genome sequence of the progenitor of the wheat D genome Aegilops tauschii.</title>
        <authorList>
            <person name="Luo M.C."/>
            <person name="Gu Y.Q."/>
            <person name="Puiu D."/>
            <person name="Wang H."/>
            <person name="Twardziok S.O."/>
            <person name="Deal K.R."/>
            <person name="Huo N."/>
            <person name="Zhu T."/>
            <person name="Wang L."/>
            <person name="Wang Y."/>
            <person name="McGuire P.E."/>
            <person name="Liu S."/>
            <person name="Long H."/>
            <person name="Ramasamy R.K."/>
            <person name="Rodriguez J.C."/>
            <person name="Van S.L."/>
            <person name="Yuan L."/>
            <person name="Wang Z."/>
            <person name="Xia Z."/>
            <person name="Xiao L."/>
            <person name="Anderson O.D."/>
            <person name="Ouyang S."/>
            <person name="Liang Y."/>
            <person name="Zimin A.V."/>
            <person name="Pertea G."/>
            <person name="Qi P."/>
            <person name="Bennetzen J.L."/>
            <person name="Dai X."/>
            <person name="Dawson M.W."/>
            <person name="Muller H.G."/>
            <person name="Kugler K."/>
            <person name="Rivarola-Duarte L."/>
            <person name="Spannagl M."/>
            <person name="Mayer K.F.X."/>
            <person name="Lu F.H."/>
            <person name="Bevan M.W."/>
            <person name="Leroy P."/>
            <person name="Li P."/>
            <person name="You F.M."/>
            <person name="Sun Q."/>
            <person name="Liu Z."/>
            <person name="Lyons E."/>
            <person name="Wicker T."/>
            <person name="Salzberg S.L."/>
            <person name="Devos K.M."/>
            <person name="Dvorak J."/>
        </authorList>
    </citation>
    <scope>NUCLEOTIDE SEQUENCE [LARGE SCALE GENOMIC DNA]</scope>
    <source>
        <strain evidence="1">cv. AL8/78</strain>
    </source>
</reference>
<dbReference type="Proteomes" id="UP000015105">
    <property type="component" value="Chromosome 6D"/>
</dbReference>
<dbReference type="Gramene" id="AET6Gv20346700.1">
    <property type="protein sequence ID" value="AET6Gv20346700.1"/>
    <property type="gene ID" value="AET6Gv20346700"/>
</dbReference>
<evidence type="ECO:0000313" key="2">
    <source>
        <dbReference type="Proteomes" id="UP000015105"/>
    </source>
</evidence>
<reference evidence="2" key="2">
    <citation type="journal article" date="2017" name="Nat. Plants">
        <title>The Aegilops tauschii genome reveals multiple impacts of transposons.</title>
        <authorList>
            <person name="Zhao G."/>
            <person name="Zou C."/>
            <person name="Li K."/>
            <person name="Wang K."/>
            <person name="Li T."/>
            <person name="Gao L."/>
            <person name="Zhang X."/>
            <person name="Wang H."/>
            <person name="Yang Z."/>
            <person name="Liu X."/>
            <person name="Jiang W."/>
            <person name="Mao L."/>
            <person name="Kong X."/>
            <person name="Jiao Y."/>
            <person name="Jia J."/>
        </authorList>
    </citation>
    <scope>NUCLEOTIDE SEQUENCE [LARGE SCALE GENOMIC DNA]</scope>
    <source>
        <strain evidence="2">cv. AL8/78</strain>
    </source>
</reference>
<reference evidence="1" key="4">
    <citation type="submission" date="2019-03" db="UniProtKB">
        <authorList>
            <consortium name="EnsemblPlants"/>
        </authorList>
    </citation>
    <scope>IDENTIFICATION</scope>
</reference>
<reference evidence="2" key="1">
    <citation type="journal article" date="2014" name="Science">
        <title>Ancient hybridizations among the ancestral genomes of bread wheat.</title>
        <authorList>
            <consortium name="International Wheat Genome Sequencing Consortium,"/>
            <person name="Marcussen T."/>
            <person name="Sandve S.R."/>
            <person name="Heier L."/>
            <person name="Spannagl M."/>
            <person name="Pfeifer M."/>
            <person name="Jakobsen K.S."/>
            <person name="Wulff B.B."/>
            <person name="Steuernagel B."/>
            <person name="Mayer K.F."/>
            <person name="Olsen O.A."/>
        </authorList>
    </citation>
    <scope>NUCLEOTIDE SEQUENCE [LARGE SCALE GENOMIC DNA]</scope>
    <source>
        <strain evidence="2">cv. AL8/78</strain>
    </source>
</reference>
<evidence type="ECO:0000313" key="1">
    <source>
        <dbReference type="EnsemblPlants" id="AET6Gv20346700.1"/>
    </source>
</evidence>
<sequence>RSCCSSPHFFLQENPTNFLCAQQDEASLPPSHLAPVQHQLTLTLICWC</sequence>
<accession>A0A453NE99</accession>
<protein>
    <submittedName>
        <fullName evidence="1">Uncharacterized protein</fullName>
    </submittedName>
</protein>
<keyword evidence="2" id="KW-1185">Reference proteome</keyword>